<evidence type="ECO:0000313" key="10">
    <source>
        <dbReference type="EMBL" id="MEH0097440.1"/>
    </source>
</evidence>
<proteinExistence type="inferred from homology"/>
<keyword evidence="11" id="KW-1185">Reference proteome</keyword>
<keyword evidence="3 5" id="KW-0807">Transducer</keyword>
<feature type="domain" description="HAMP" evidence="9">
    <location>
        <begin position="309"/>
        <end position="362"/>
    </location>
</feature>
<organism evidence="10 11">
    <name type="scientific">Pannonibacter anstelovis</name>
    <dbReference type="NCBI Taxonomy" id="3121537"/>
    <lineage>
        <taxon>Bacteria</taxon>
        <taxon>Pseudomonadati</taxon>
        <taxon>Pseudomonadota</taxon>
        <taxon>Alphaproteobacteria</taxon>
        <taxon>Hyphomicrobiales</taxon>
        <taxon>Stappiaceae</taxon>
        <taxon>Pannonibacter</taxon>
    </lineage>
</organism>
<dbReference type="InterPro" id="IPR032255">
    <property type="entry name" value="HBM"/>
</dbReference>
<evidence type="ECO:0000256" key="5">
    <source>
        <dbReference type="PROSITE-ProRule" id="PRU00284"/>
    </source>
</evidence>
<comment type="subcellular location">
    <subcellularLocation>
        <location evidence="1">Cell inner membrane</location>
        <topology evidence="1">Multi-pass membrane protein</topology>
    </subcellularLocation>
</comment>
<dbReference type="SUPFAM" id="SSF158472">
    <property type="entry name" value="HAMP domain-like"/>
    <property type="match status" value="1"/>
</dbReference>
<evidence type="ECO:0000259" key="8">
    <source>
        <dbReference type="PROSITE" id="PS50192"/>
    </source>
</evidence>
<dbReference type="PROSITE" id="PS50885">
    <property type="entry name" value="HAMP"/>
    <property type="match status" value="1"/>
</dbReference>
<keyword evidence="6" id="KW-1133">Transmembrane helix</keyword>
<dbReference type="SUPFAM" id="SSF58104">
    <property type="entry name" value="Methyl-accepting chemotaxis protein (MCP) signaling domain"/>
    <property type="match status" value="1"/>
</dbReference>
<dbReference type="InterPro" id="IPR003660">
    <property type="entry name" value="HAMP_dom"/>
</dbReference>
<dbReference type="Pfam" id="PF00015">
    <property type="entry name" value="MCPsignal"/>
    <property type="match status" value="1"/>
</dbReference>
<feature type="transmembrane region" description="Helical" evidence="6">
    <location>
        <begin position="21"/>
        <end position="39"/>
    </location>
</feature>
<dbReference type="PANTHER" id="PTHR32089">
    <property type="entry name" value="METHYL-ACCEPTING CHEMOTAXIS PROTEIN MCPB"/>
    <property type="match status" value="1"/>
</dbReference>
<dbReference type="InterPro" id="IPR004089">
    <property type="entry name" value="MCPsignal_dom"/>
</dbReference>
<dbReference type="SMART" id="SM00283">
    <property type="entry name" value="MA"/>
    <property type="match status" value="1"/>
</dbReference>
<dbReference type="RefSeq" id="WP_334252062.1">
    <property type="nucleotide sequence ID" value="NZ_JBAKBE010000008.1"/>
</dbReference>
<evidence type="ECO:0000259" key="9">
    <source>
        <dbReference type="PROSITE" id="PS50885"/>
    </source>
</evidence>
<keyword evidence="2" id="KW-1003">Cell membrane</keyword>
<evidence type="ECO:0000259" key="7">
    <source>
        <dbReference type="PROSITE" id="PS50111"/>
    </source>
</evidence>
<dbReference type="PANTHER" id="PTHR32089:SF112">
    <property type="entry name" value="LYSOZYME-LIKE PROTEIN-RELATED"/>
    <property type="match status" value="1"/>
</dbReference>
<evidence type="ECO:0000256" key="1">
    <source>
        <dbReference type="ARBA" id="ARBA00004429"/>
    </source>
</evidence>
<accession>A0ABU7ZRP0</accession>
<gene>
    <name evidence="10" type="ORF">V6L76_14345</name>
</gene>
<comment type="caution">
    <text evidence="10">The sequence shown here is derived from an EMBL/GenBank/DDBJ whole genome shotgun (WGS) entry which is preliminary data.</text>
</comment>
<dbReference type="SMART" id="SM00304">
    <property type="entry name" value="HAMP"/>
    <property type="match status" value="2"/>
</dbReference>
<dbReference type="PROSITE" id="PS50111">
    <property type="entry name" value="CHEMOTAXIS_TRANSDUC_2"/>
    <property type="match status" value="1"/>
</dbReference>
<feature type="domain" description="Methyl-accepting transducer" evidence="7">
    <location>
        <begin position="403"/>
        <end position="639"/>
    </location>
</feature>
<evidence type="ECO:0000313" key="11">
    <source>
        <dbReference type="Proteomes" id="UP001380822"/>
    </source>
</evidence>
<protein>
    <submittedName>
        <fullName evidence="10">HAMP domain-containing methyl-accepting chemotaxis protein</fullName>
    </submittedName>
</protein>
<dbReference type="SMART" id="SM01358">
    <property type="entry name" value="HBM"/>
    <property type="match status" value="1"/>
</dbReference>
<comment type="similarity">
    <text evidence="4">Belongs to the methyl-accepting chemotaxis (MCP) protein family.</text>
</comment>
<evidence type="ECO:0000256" key="3">
    <source>
        <dbReference type="ARBA" id="ARBA00023224"/>
    </source>
</evidence>
<feature type="domain" description="T-SNARE coiled-coil homology" evidence="8">
    <location>
        <begin position="555"/>
        <end position="617"/>
    </location>
</feature>
<evidence type="ECO:0000256" key="4">
    <source>
        <dbReference type="ARBA" id="ARBA00029447"/>
    </source>
</evidence>
<dbReference type="Proteomes" id="UP001380822">
    <property type="component" value="Unassembled WGS sequence"/>
</dbReference>
<keyword evidence="2" id="KW-0997">Cell inner membrane</keyword>
<feature type="transmembrane region" description="Helical" evidence="6">
    <location>
        <begin position="285"/>
        <end position="307"/>
    </location>
</feature>
<keyword evidence="6" id="KW-0812">Transmembrane</keyword>
<dbReference type="Pfam" id="PF00672">
    <property type="entry name" value="HAMP"/>
    <property type="match status" value="1"/>
</dbReference>
<dbReference type="Gene3D" id="1.10.287.950">
    <property type="entry name" value="Methyl-accepting chemotaxis protein"/>
    <property type="match status" value="1"/>
</dbReference>
<evidence type="ECO:0000256" key="2">
    <source>
        <dbReference type="ARBA" id="ARBA00022519"/>
    </source>
</evidence>
<dbReference type="EMBL" id="JBAKBE010000008">
    <property type="protein sequence ID" value="MEH0097440.1"/>
    <property type="molecule type" value="Genomic_DNA"/>
</dbReference>
<sequence>MQRDVRIKTNSISVRLRVLGLAALSVAVALVLGGVYVLGDRESSASLARRDAFEVIAGKADALKVGTLEMRRREKDFLLRKDLSYAKAYQAEAERVSAALADLRSLPSAAPIGQALNKLAQDLGETRKQFDRVVEMNTALGLTETEGLEGQLRKAVHAVEKEINAAGLDALTVKMLMMRRHEKDFMMRGGDKYIKSVDERRAEFDALLAQAPLDAATKAKLSSEMDAYQSSFRDYAKTAEVLGSEAGRLSELFSGMEPVLEAVFQFAAEGMVAAEKQFAESRSAVWSFFMVALGVSLALALLLGFLISRSITGPLGRLTGTMSGLAEGDTSAEVPYISAGNELGRMARAIEIFRVNAIRNRELEAEQARRGELAAAERRQLMQSIADEFDANVGEIVETVSAASTELSATAGAMADISAATNERAMTVSAAAEQASANVQMVASATEEMSASVNEINSQVERASIVAKRASGDVARTAEQMEALARMADRIGEVISLISDIAAQTNLLALNATIESARAGEAGKGFAVVASEVKQLANQTASATDDISKLIAEIQGQTRTSVQAIGGVGQVIRDLDEMAAAIAAAVNEQGATTREVARNVSEAAGGTQHVSENINAVSDAAQETMAASTQMRSSAQSLSDQASRMKVEVSRFLANIRAA</sequence>
<keyword evidence="6" id="KW-0472">Membrane</keyword>
<dbReference type="InterPro" id="IPR000727">
    <property type="entry name" value="T_SNARE_dom"/>
</dbReference>
<name>A0ABU7ZRP0_9HYPH</name>
<reference evidence="10 11" key="1">
    <citation type="submission" date="2024-02" db="EMBL/GenBank/DDBJ databases">
        <title>A new putative Pannonibacter species isolated from two cases of bloodstream infections in paediatric patients.</title>
        <authorList>
            <person name="Castellana S."/>
            <person name="De Laurentiis V."/>
            <person name="Grassi M."/>
            <person name="De Leonardis F."/>
            <person name="Mosca A."/>
            <person name="De Carlo C."/>
            <person name="Sparapano E."/>
            <person name="Ronga L."/>
            <person name="Santacroce L."/>
            <person name="Chironna M."/>
            <person name="De Robertis A."/>
            <person name="Bianco A."/>
            <person name="Del Sambro L."/>
            <person name="Capozzi L."/>
            <person name="Parisi A."/>
        </authorList>
    </citation>
    <scope>NUCLEOTIDE SEQUENCE [LARGE SCALE GENOMIC DNA]</scope>
    <source>
        <strain evidence="10 11">Pt2</strain>
    </source>
</reference>
<evidence type="ECO:0000256" key="6">
    <source>
        <dbReference type="SAM" id="Phobius"/>
    </source>
</evidence>
<dbReference type="PROSITE" id="PS50192">
    <property type="entry name" value="T_SNARE"/>
    <property type="match status" value="1"/>
</dbReference>
<dbReference type="Gene3D" id="6.10.340.10">
    <property type="match status" value="1"/>
</dbReference>